<keyword evidence="2" id="KW-0223">Dioxygenase</keyword>
<evidence type="ECO:0000259" key="1">
    <source>
        <dbReference type="PROSITE" id="PS51819"/>
    </source>
</evidence>
<dbReference type="EMBL" id="JACHMH010000001">
    <property type="protein sequence ID" value="MBB4680310.1"/>
    <property type="molecule type" value="Genomic_DNA"/>
</dbReference>
<sequence>MTITLNHLIIPVADRWAGSRFLARLIGGEPVAAGPFAALRVNAGLTLDFADDQPVAAGHYAFLLDEARFDALLAVLATDRSVDYGSGVEHGWDRRTNSLGGGRGVYVRDPDGHSYEFFTAVP</sequence>
<dbReference type="Gene3D" id="3.10.180.10">
    <property type="entry name" value="2,3-Dihydroxybiphenyl 1,2-Dioxygenase, domain 1"/>
    <property type="match status" value="1"/>
</dbReference>
<organism evidence="2 3">
    <name type="scientific">Crossiella cryophila</name>
    <dbReference type="NCBI Taxonomy" id="43355"/>
    <lineage>
        <taxon>Bacteria</taxon>
        <taxon>Bacillati</taxon>
        <taxon>Actinomycetota</taxon>
        <taxon>Actinomycetes</taxon>
        <taxon>Pseudonocardiales</taxon>
        <taxon>Pseudonocardiaceae</taxon>
        <taxon>Crossiella</taxon>
    </lineage>
</organism>
<comment type="caution">
    <text evidence="2">The sequence shown here is derived from an EMBL/GenBank/DDBJ whole genome shotgun (WGS) entry which is preliminary data.</text>
</comment>
<dbReference type="InterPro" id="IPR037523">
    <property type="entry name" value="VOC_core"/>
</dbReference>
<reference evidence="2 3" key="1">
    <citation type="submission" date="2020-08" db="EMBL/GenBank/DDBJ databases">
        <title>Sequencing the genomes of 1000 actinobacteria strains.</title>
        <authorList>
            <person name="Klenk H.-P."/>
        </authorList>
    </citation>
    <scope>NUCLEOTIDE SEQUENCE [LARGE SCALE GENOMIC DNA]</scope>
    <source>
        <strain evidence="2 3">DSM 44230</strain>
    </source>
</reference>
<dbReference type="GO" id="GO:0016829">
    <property type="term" value="F:lyase activity"/>
    <property type="evidence" value="ECO:0007669"/>
    <property type="project" value="UniProtKB-KW"/>
</dbReference>
<dbReference type="Proteomes" id="UP000533598">
    <property type="component" value="Unassembled WGS sequence"/>
</dbReference>
<proteinExistence type="predicted"/>
<keyword evidence="3" id="KW-1185">Reference proteome</keyword>
<evidence type="ECO:0000313" key="3">
    <source>
        <dbReference type="Proteomes" id="UP000533598"/>
    </source>
</evidence>
<name>A0A7W7CFT0_9PSEU</name>
<dbReference type="GO" id="GO:0051213">
    <property type="term" value="F:dioxygenase activity"/>
    <property type="evidence" value="ECO:0007669"/>
    <property type="project" value="UniProtKB-KW"/>
</dbReference>
<dbReference type="AlphaFoldDB" id="A0A7W7CFT0"/>
<dbReference type="SUPFAM" id="SSF54593">
    <property type="entry name" value="Glyoxalase/Bleomycin resistance protein/Dihydroxybiphenyl dioxygenase"/>
    <property type="match status" value="1"/>
</dbReference>
<feature type="domain" description="VOC" evidence="1">
    <location>
        <begin position="4"/>
        <end position="120"/>
    </location>
</feature>
<evidence type="ECO:0000313" key="2">
    <source>
        <dbReference type="EMBL" id="MBB4680310.1"/>
    </source>
</evidence>
<protein>
    <submittedName>
        <fullName evidence="2">Catechol 2,3-dioxygenase-like lactoylglutathione lyase family enzyme</fullName>
    </submittedName>
</protein>
<gene>
    <name evidence="2" type="ORF">HNR67_006428</name>
</gene>
<accession>A0A7W7CFT0</accession>
<keyword evidence="2" id="KW-0456">Lyase</keyword>
<dbReference type="PROSITE" id="PS51819">
    <property type="entry name" value="VOC"/>
    <property type="match status" value="1"/>
</dbReference>
<keyword evidence="2" id="KW-0560">Oxidoreductase</keyword>
<dbReference type="RefSeq" id="WP_185006015.1">
    <property type="nucleotide sequence ID" value="NZ_BAAAUI010000009.1"/>
</dbReference>
<dbReference type="InterPro" id="IPR029068">
    <property type="entry name" value="Glyas_Bleomycin-R_OHBP_Dase"/>
</dbReference>